<gene>
    <name evidence="2" type="ORF">CR9_040</name>
</gene>
<organism evidence="2 3">
    <name type="scientific">Cronobacter phage CR9</name>
    <dbReference type="NCBI Taxonomy" id="1162290"/>
    <lineage>
        <taxon>Viruses</taxon>
        <taxon>Duplodnaviria</taxon>
        <taxon>Heunggongvirae</taxon>
        <taxon>Uroviricota</taxon>
        <taxon>Caudoviricetes</taxon>
        <taxon>Vequintavirinae</taxon>
        <taxon>Certrevirus</taxon>
        <taxon>Certrevirus CR9</taxon>
    </lineage>
</organism>
<dbReference type="EMBL" id="JQ691611">
    <property type="protein sequence ID" value="AFH20924.1"/>
    <property type="molecule type" value="Genomic_DNA"/>
</dbReference>
<feature type="region of interest" description="Disordered" evidence="1">
    <location>
        <begin position="1"/>
        <end position="23"/>
    </location>
</feature>
<dbReference type="KEGG" id="vg:18562882"/>
<dbReference type="Proteomes" id="UP000011829">
    <property type="component" value="Segment"/>
</dbReference>
<keyword evidence="3" id="KW-1185">Reference proteome</keyword>
<accession>M1F257</accession>
<sequence length="139" mass="16338">MSNRRKVYPAKPPRVGKKAPRYGDPEFPKVTPEELAKAREVFWDIFMVKHDSDCFNDFAIAIGGDRNRAKQLYYFILFQKGFMQNQQARERKVRGKLAVRIKKYTEFLENPETIYQILARAEDEVDEEEAKRKMGAVEC</sequence>
<evidence type="ECO:0000256" key="1">
    <source>
        <dbReference type="SAM" id="MobiDB-lite"/>
    </source>
</evidence>
<protein>
    <submittedName>
        <fullName evidence="2">Uncharacterized protein</fullName>
    </submittedName>
</protein>
<name>M1F257_9CAUD</name>
<dbReference type="OrthoDB" id="32276at10239"/>
<evidence type="ECO:0000313" key="3">
    <source>
        <dbReference type="Proteomes" id="UP000011829"/>
    </source>
</evidence>
<dbReference type="RefSeq" id="YP_009015002.1">
    <property type="nucleotide sequence ID" value="NC_023717.1"/>
</dbReference>
<evidence type="ECO:0000313" key="2">
    <source>
        <dbReference type="EMBL" id="AFH20924.1"/>
    </source>
</evidence>
<proteinExistence type="predicted"/>
<feature type="compositionally biased region" description="Basic residues" evidence="1">
    <location>
        <begin position="1"/>
        <end position="20"/>
    </location>
</feature>
<dbReference type="GeneID" id="18562882"/>
<reference evidence="2 3" key="1">
    <citation type="submission" date="2012-02" db="EMBL/GenBank/DDBJ databases">
        <title>Complete Genome Sequence of Cronobacter sakazakii Bacteriophage CR9.</title>
        <authorList>
            <person name="Shin H."/>
            <person name="Lee J.-H."/>
            <person name="Kim Y."/>
            <person name="Ryu S."/>
        </authorList>
    </citation>
    <scope>NUCLEOTIDE SEQUENCE [LARGE SCALE GENOMIC DNA]</scope>
</reference>